<keyword evidence="2" id="KW-0479">Metal-binding</keyword>
<dbReference type="GO" id="GO:0046872">
    <property type="term" value="F:metal ion binding"/>
    <property type="evidence" value="ECO:0007669"/>
    <property type="project" value="UniProtKB-KW"/>
</dbReference>
<keyword evidence="4" id="KW-0560">Oxidoreductase</keyword>
<dbReference type="PANTHER" id="PTHR30468:SF1">
    <property type="entry name" value="ALPHA-KETOGLUTARATE-DEPENDENT SULFONATE DIOXYGENASE"/>
    <property type="match status" value="1"/>
</dbReference>
<evidence type="ECO:0000256" key="3">
    <source>
        <dbReference type="ARBA" id="ARBA00022964"/>
    </source>
</evidence>
<keyword evidence="3" id="KW-0223">Dioxygenase</keyword>
<dbReference type="Proteomes" id="UP001218218">
    <property type="component" value="Unassembled WGS sequence"/>
</dbReference>
<dbReference type="InterPro" id="IPR051323">
    <property type="entry name" value="AtsK-like"/>
</dbReference>
<dbReference type="InterPro" id="IPR042098">
    <property type="entry name" value="TauD-like_sf"/>
</dbReference>
<organism evidence="7 8">
    <name type="scientific">Mycena albidolilacea</name>
    <dbReference type="NCBI Taxonomy" id="1033008"/>
    <lineage>
        <taxon>Eukaryota</taxon>
        <taxon>Fungi</taxon>
        <taxon>Dikarya</taxon>
        <taxon>Basidiomycota</taxon>
        <taxon>Agaricomycotina</taxon>
        <taxon>Agaricomycetes</taxon>
        <taxon>Agaricomycetidae</taxon>
        <taxon>Agaricales</taxon>
        <taxon>Marasmiineae</taxon>
        <taxon>Mycenaceae</taxon>
        <taxon>Mycena</taxon>
    </lineage>
</organism>
<evidence type="ECO:0000259" key="6">
    <source>
        <dbReference type="Pfam" id="PF02668"/>
    </source>
</evidence>
<protein>
    <submittedName>
        <fullName evidence="7">TauD-domain-containing protein</fullName>
    </submittedName>
</protein>
<proteinExistence type="inferred from homology"/>
<dbReference type="Pfam" id="PF02668">
    <property type="entry name" value="TauD"/>
    <property type="match status" value="1"/>
</dbReference>
<accession>A0AAD7EST7</accession>
<keyword evidence="8" id="KW-1185">Reference proteome</keyword>
<dbReference type="EMBL" id="JARIHO010000016">
    <property type="protein sequence ID" value="KAJ7348984.1"/>
    <property type="molecule type" value="Genomic_DNA"/>
</dbReference>
<feature type="domain" description="TauD/TfdA-like" evidence="6">
    <location>
        <begin position="103"/>
        <end position="374"/>
    </location>
</feature>
<dbReference type="GO" id="GO:0016706">
    <property type="term" value="F:2-oxoglutarate-dependent dioxygenase activity"/>
    <property type="evidence" value="ECO:0007669"/>
    <property type="project" value="TreeGrafter"/>
</dbReference>
<dbReference type="InterPro" id="IPR003819">
    <property type="entry name" value="TauD/TfdA-like"/>
</dbReference>
<dbReference type="PANTHER" id="PTHR30468">
    <property type="entry name" value="ALPHA-KETOGLUTARATE-DEPENDENT SULFONATE DIOXYGENASE"/>
    <property type="match status" value="1"/>
</dbReference>
<dbReference type="Gene3D" id="3.60.130.10">
    <property type="entry name" value="Clavaminate synthase-like"/>
    <property type="match status" value="1"/>
</dbReference>
<dbReference type="GO" id="GO:0005737">
    <property type="term" value="C:cytoplasm"/>
    <property type="evidence" value="ECO:0007669"/>
    <property type="project" value="TreeGrafter"/>
</dbReference>
<evidence type="ECO:0000313" key="7">
    <source>
        <dbReference type="EMBL" id="KAJ7348984.1"/>
    </source>
</evidence>
<gene>
    <name evidence="7" type="ORF">DFH08DRAFT_133182</name>
</gene>
<comment type="similarity">
    <text evidence="1">Belongs to the TfdA dioxygenase family.</text>
</comment>
<evidence type="ECO:0000313" key="8">
    <source>
        <dbReference type="Proteomes" id="UP001218218"/>
    </source>
</evidence>
<name>A0AAD7EST7_9AGAR</name>
<keyword evidence="5" id="KW-0408">Iron</keyword>
<evidence type="ECO:0000256" key="1">
    <source>
        <dbReference type="ARBA" id="ARBA00005896"/>
    </source>
</evidence>
<reference evidence="7" key="1">
    <citation type="submission" date="2023-03" db="EMBL/GenBank/DDBJ databases">
        <title>Massive genome expansion in bonnet fungi (Mycena s.s.) driven by repeated elements and novel gene families across ecological guilds.</title>
        <authorList>
            <consortium name="Lawrence Berkeley National Laboratory"/>
            <person name="Harder C.B."/>
            <person name="Miyauchi S."/>
            <person name="Viragh M."/>
            <person name="Kuo A."/>
            <person name="Thoen E."/>
            <person name="Andreopoulos B."/>
            <person name="Lu D."/>
            <person name="Skrede I."/>
            <person name="Drula E."/>
            <person name="Henrissat B."/>
            <person name="Morin E."/>
            <person name="Kohler A."/>
            <person name="Barry K."/>
            <person name="LaButti K."/>
            <person name="Morin E."/>
            <person name="Salamov A."/>
            <person name="Lipzen A."/>
            <person name="Mereny Z."/>
            <person name="Hegedus B."/>
            <person name="Baldrian P."/>
            <person name="Stursova M."/>
            <person name="Weitz H."/>
            <person name="Taylor A."/>
            <person name="Grigoriev I.V."/>
            <person name="Nagy L.G."/>
            <person name="Martin F."/>
            <person name="Kauserud H."/>
        </authorList>
    </citation>
    <scope>NUCLEOTIDE SEQUENCE</scope>
    <source>
        <strain evidence="7">CBHHK002</strain>
    </source>
</reference>
<dbReference type="FunFam" id="3.60.130.10:FF:000003">
    <property type="entry name" value="Alpha-ketoglutarate-dependent taurine dioxygenase"/>
    <property type="match status" value="1"/>
</dbReference>
<dbReference type="SUPFAM" id="SSF51197">
    <property type="entry name" value="Clavaminate synthase-like"/>
    <property type="match status" value="1"/>
</dbReference>
<evidence type="ECO:0000256" key="5">
    <source>
        <dbReference type="ARBA" id="ARBA00023004"/>
    </source>
</evidence>
<evidence type="ECO:0000256" key="4">
    <source>
        <dbReference type="ARBA" id="ARBA00023002"/>
    </source>
</evidence>
<sequence length="392" mass="43934">MSTTKTVIQTEKPTGETAATYILRLPGGDTVDPLTLTLPGQPTAEQRGQGPFETYPYRHLLPEIFPTAESHQPPLEDFEHVDPGHRALKHPNPRAFLADAKRIFHLTPAIGTEVHGVSLAKLTPDGRDQLALEVARRGMMIFRGQQDFIDAGGEFWKEFGSHFGRLHVHPTGGYPKGLPEIHMIYRDQNTIYYESDRNTSIQWHTDMSHERQPPGLTFFFLLAHPETGGDTLFASGVAALKKFSPSFVTYLRTLKQIQLGVDIAVLNRGGKRQRYSRRDCVTTVHPLVRKHPVTGEESLFINPECTQSIVGYKKEESDNLIKFLYNHIATGMESQARVKWEPATVVCWDNRNCLHSALFDYAGTNARRHGARITPQAERPIPGLEGLDLSGP</sequence>
<evidence type="ECO:0000256" key="2">
    <source>
        <dbReference type="ARBA" id="ARBA00022723"/>
    </source>
</evidence>
<comment type="caution">
    <text evidence="7">The sequence shown here is derived from an EMBL/GenBank/DDBJ whole genome shotgun (WGS) entry which is preliminary data.</text>
</comment>
<dbReference type="AlphaFoldDB" id="A0AAD7EST7"/>